<name>A0ABS8CMF6_9RHOB</name>
<evidence type="ECO:0000313" key="3">
    <source>
        <dbReference type="Proteomes" id="UP001198571"/>
    </source>
</evidence>
<dbReference type="Pfam" id="PF06940">
    <property type="entry name" value="DUF1287"/>
    <property type="match status" value="1"/>
</dbReference>
<accession>A0ABS8CMF6</accession>
<dbReference type="Proteomes" id="UP001198571">
    <property type="component" value="Unassembled WGS sequence"/>
</dbReference>
<comment type="caution">
    <text evidence="2">The sequence shown here is derived from an EMBL/GenBank/DDBJ whole genome shotgun (WGS) entry which is preliminary data.</text>
</comment>
<sequence length="216" mass="23588">MSAEPLSRRTLLAAPLLLLAPHLARGASETGADPGEALARAAAGQIGRVTIYDPAYIRLDFPGGDVAPERGVCTDVLIRALREAHGIDLQRAVNRDMKADFAAYPASWGLKRPDANIDHRRVPNLRRLFERLQADLPPGADPADFRPGDVVTCTLPGNLAHLMLVAQERSRDGNRPLILHNIGAGTRAEDRLNEFSMTGHYRLSPAVLEKLRRLDS</sequence>
<reference evidence="2 3" key="1">
    <citation type="submission" date="2020-07" db="EMBL/GenBank/DDBJ databases">
        <title>Pseudogemmobacter sp. nov., isolated from poultry manure in Taiwan.</title>
        <authorList>
            <person name="Lin S.-Y."/>
            <person name="Tang Y.-S."/>
            <person name="Young C.-C."/>
        </authorList>
    </citation>
    <scope>NUCLEOTIDE SEQUENCE [LARGE SCALE GENOMIC DNA]</scope>
    <source>
        <strain evidence="2 3">CC-YST710</strain>
    </source>
</reference>
<dbReference type="InterPro" id="IPR009706">
    <property type="entry name" value="DUF1287"/>
</dbReference>
<evidence type="ECO:0000256" key="1">
    <source>
        <dbReference type="SAM" id="SignalP"/>
    </source>
</evidence>
<evidence type="ECO:0000313" key="2">
    <source>
        <dbReference type="EMBL" id="MCB5410575.1"/>
    </source>
</evidence>
<organism evidence="2 3">
    <name type="scientific">Pseudogemmobacter faecipullorum</name>
    <dbReference type="NCBI Taxonomy" id="2755041"/>
    <lineage>
        <taxon>Bacteria</taxon>
        <taxon>Pseudomonadati</taxon>
        <taxon>Pseudomonadota</taxon>
        <taxon>Alphaproteobacteria</taxon>
        <taxon>Rhodobacterales</taxon>
        <taxon>Paracoccaceae</taxon>
        <taxon>Pseudogemmobacter</taxon>
    </lineage>
</organism>
<dbReference type="EMBL" id="JACDXX010000009">
    <property type="protein sequence ID" value="MCB5410575.1"/>
    <property type="molecule type" value="Genomic_DNA"/>
</dbReference>
<gene>
    <name evidence="2" type="ORF">H0485_11260</name>
</gene>
<feature type="chain" id="PRO_5046426731" evidence="1">
    <location>
        <begin position="27"/>
        <end position="216"/>
    </location>
</feature>
<keyword evidence="3" id="KW-1185">Reference proteome</keyword>
<protein>
    <submittedName>
        <fullName evidence="2">DUF1287 domain-containing protein</fullName>
    </submittedName>
</protein>
<proteinExistence type="predicted"/>
<feature type="signal peptide" evidence="1">
    <location>
        <begin position="1"/>
        <end position="26"/>
    </location>
</feature>
<keyword evidence="1" id="KW-0732">Signal</keyword>